<reference evidence="1 2" key="1">
    <citation type="submission" date="2019-09" db="EMBL/GenBank/DDBJ databases">
        <title>A chromosome-level genome assembly of the Chinese tupelo Nyssa sinensis.</title>
        <authorList>
            <person name="Yang X."/>
            <person name="Kang M."/>
            <person name="Yang Y."/>
            <person name="Xiong H."/>
            <person name="Wang M."/>
            <person name="Zhang Z."/>
            <person name="Wang Z."/>
            <person name="Wu H."/>
            <person name="Ma T."/>
            <person name="Liu J."/>
            <person name="Xi Z."/>
        </authorList>
    </citation>
    <scope>NUCLEOTIDE SEQUENCE [LARGE SCALE GENOMIC DNA]</scope>
    <source>
        <strain evidence="1">J267</strain>
        <tissue evidence="1">Leaf</tissue>
    </source>
</reference>
<protein>
    <submittedName>
        <fullName evidence="1">Uncharacterized protein</fullName>
    </submittedName>
</protein>
<gene>
    <name evidence="1" type="ORF">F0562_008663</name>
</gene>
<sequence>MGFCNNNTNLCDTLRNPHHRREPEPHLVVIVPIENQEKKDAKGEKIFQKTFKTLGRSVSKPSKFMADGQVIMRAKYKTSVKDPGVPGVLDRGQVCIYA</sequence>
<keyword evidence="2" id="KW-1185">Reference proteome</keyword>
<dbReference type="EMBL" id="CM018046">
    <property type="protein sequence ID" value="KAA8527108.1"/>
    <property type="molecule type" value="Genomic_DNA"/>
</dbReference>
<organism evidence="1 2">
    <name type="scientific">Nyssa sinensis</name>
    <dbReference type="NCBI Taxonomy" id="561372"/>
    <lineage>
        <taxon>Eukaryota</taxon>
        <taxon>Viridiplantae</taxon>
        <taxon>Streptophyta</taxon>
        <taxon>Embryophyta</taxon>
        <taxon>Tracheophyta</taxon>
        <taxon>Spermatophyta</taxon>
        <taxon>Magnoliopsida</taxon>
        <taxon>eudicotyledons</taxon>
        <taxon>Gunneridae</taxon>
        <taxon>Pentapetalae</taxon>
        <taxon>asterids</taxon>
        <taxon>Cornales</taxon>
        <taxon>Nyssaceae</taxon>
        <taxon>Nyssa</taxon>
    </lineage>
</organism>
<evidence type="ECO:0000313" key="1">
    <source>
        <dbReference type="EMBL" id="KAA8527108.1"/>
    </source>
</evidence>
<dbReference type="AlphaFoldDB" id="A0A5J5AAQ2"/>
<dbReference type="Proteomes" id="UP000325577">
    <property type="component" value="Linkage Group LG3"/>
</dbReference>
<accession>A0A5J5AAQ2</accession>
<dbReference type="OrthoDB" id="1746712at2759"/>
<name>A0A5J5AAQ2_9ASTE</name>
<evidence type="ECO:0000313" key="2">
    <source>
        <dbReference type="Proteomes" id="UP000325577"/>
    </source>
</evidence>
<proteinExistence type="predicted"/>